<feature type="compositionally biased region" description="Low complexity" evidence="1">
    <location>
        <begin position="792"/>
        <end position="806"/>
    </location>
</feature>
<dbReference type="EMBL" id="JASBNA010000078">
    <property type="protein sequence ID" value="KAK7678009.1"/>
    <property type="molecule type" value="Genomic_DNA"/>
</dbReference>
<proteinExistence type="predicted"/>
<evidence type="ECO:0000256" key="1">
    <source>
        <dbReference type="SAM" id="MobiDB-lite"/>
    </source>
</evidence>
<evidence type="ECO:0000313" key="2">
    <source>
        <dbReference type="EMBL" id="KAK7678009.1"/>
    </source>
</evidence>
<feature type="compositionally biased region" description="Basic and acidic residues" evidence="1">
    <location>
        <begin position="716"/>
        <end position="725"/>
    </location>
</feature>
<keyword evidence="3" id="KW-1185">Reference proteome</keyword>
<name>A0AAW0FIM3_9APHY</name>
<comment type="caution">
    <text evidence="2">The sequence shown here is derived from an EMBL/GenBank/DDBJ whole genome shotgun (WGS) entry which is preliminary data.</text>
</comment>
<accession>A0AAW0FIM3</accession>
<dbReference type="InterPro" id="IPR022155">
    <property type="entry name" value="DUF3684"/>
</dbReference>
<dbReference type="PANTHER" id="PTHR47839">
    <property type="entry name" value="DOMAIN PROTEIN, PUTATIVE (AFU_ORTHOLOGUE AFUA_6G04830)-RELATED"/>
    <property type="match status" value="1"/>
</dbReference>
<dbReference type="Proteomes" id="UP001385951">
    <property type="component" value="Unassembled WGS sequence"/>
</dbReference>
<sequence>MAWRELSILEWLQHLLDEKVTAANAEHDPTRSAPFAERVLSILTRAWPSMSKGPMEAIVELLQQKTCIPTSMGLRSPQEAYFQTAHVFSDLPIVTFPSGTAVKGTLEKVLQTLGVRKHVDLQIVFNRMIKTGDWSTSDLVKYLVAVQSTLSPDELERLRLTSAFPKEASSTADTGKVSRFKASDLYEPLDSFRALGLPLLDWGTKAKWRNNSDEAKFLYNLGLRRIPPMDVLLGLASGSDPKVRGLALRYYLDNANTKYTNYSPLTYANMAFVPAVKDKQLCMAKPTEVFSNPAWSELGFAVTQSNLTREDLTKLCIKDHPPTSMLVKLLQTTPPLEGRQARACFEAMSGRISDFSSSELKTLAETPFVPIERSSEKSTSTQLLQPNRCYFKGQSNAQVHSKLFTFVDFGPGNIFLSACGTKHEPSVEEIAKILLDDPRRFYQLADGRDNYLIELRNIAINRRLISSGTSTRLKRSPILLGSRRVKQVKKDSKSTSLDLDDEDNWDLEYDLLRPNQIVVADDTNAYQHFGDVIFAAPQEDILEDFYIELGSPRLSRLVKDKFKTGPEARGSRKAHDIRSLILERLPLFLHEHSHSKTKVPYSWLNNEQNFVVRTFGKITVVKTLSFGQTSATKSQDASAVATQDGRGPIQLWLAGNDIIDMYEVSTSICRHLFDSPKASDALLFMTILSTDLRALKRRGYNVDRILRKQKAERQAAEDAVREREQQMALVSRSSDATPGAPPVPSKDTRPDQLTADTLPDLTGERSTGRPTSMIRGSLDTWRRRLTGQRGNSPPSASDASGSSSPANQDNSPAVSRGRSPQPGVTPWSAIAANIDTAVKACREEKKDKIHNRSRMQMVKEALNEGYCDISGRSGTLTLLGEMGNMKVFAAQDVPNAESVMTTKKESIARFIHVARALMGVYGLPPTSVHIYVDTAGEVIAFNRNASLFLNLRFFEQWHDDEVRNGQLSKAYISWYFTLAHEIAHNLVQPHNSEHEFYFSSICEQYLPSFSHLLATVS</sequence>
<gene>
    <name evidence="2" type="ORF">QCA50_018949</name>
</gene>
<organism evidence="2 3">
    <name type="scientific">Cerrena zonata</name>
    <dbReference type="NCBI Taxonomy" id="2478898"/>
    <lineage>
        <taxon>Eukaryota</taxon>
        <taxon>Fungi</taxon>
        <taxon>Dikarya</taxon>
        <taxon>Basidiomycota</taxon>
        <taxon>Agaricomycotina</taxon>
        <taxon>Agaricomycetes</taxon>
        <taxon>Polyporales</taxon>
        <taxon>Cerrenaceae</taxon>
        <taxon>Cerrena</taxon>
    </lineage>
</organism>
<feature type="region of interest" description="Disordered" evidence="1">
    <location>
        <begin position="716"/>
        <end position="828"/>
    </location>
</feature>
<reference evidence="2 3" key="1">
    <citation type="submission" date="2022-09" db="EMBL/GenBank/DDBJ databases">
        <authorList>
            <person name="Palmer J.M."/>
        </authorList>
    </citation>
    <scope>NUCLEOTIDE SEQUENCE [LARGE SCALE GENOMIC DNA]</scope>
    <source>
        <strain evidence="2 3">DSM 7382</strain>
    </source>
</reference>
<dbReference type="AlphaFoldDB" id="A0AAW0FIM3"/>
<evidence type="ECO:0000313" key="3">
    <source>
        <dbReference type="Proteomes" id="UP001385951"/>
    </source>
</evidence>
<protein>
    <submittedName>
        <fullName evidence="2">Uncharacterized protein</fullName>
    </submittedName>
</protein>
<dbReference type="PANTHER" id="PTHR47839:SF1">
    <property type="entry name" value="DOMAIN PROTEIN, PUTATIVE (AFU_ORTHOLOGUE AFUA_6G04830)-RELATED"/>
    <property type="match status" value="1"/>
</dbReference>
<dbReference type="Pfam" id="PF12449">
    <property type="entry name" value="DUF3684"/>
    <property type="match status" value="1"/>
</dbReference>